<accession>A0ABU6NSM0</accession>
<proteinExistence type="predicted"/>
<comment type="caution">
    <text evidence="1">The sequence shown here is derived from an EMBL/GenBank/DDBJ whole genome shotgun (WGS) entry which is preliminary data.</text>
</comment>
<name>A0ABU6NSM0_9BACI</name>
<reference evidence="1 2" key="1">
    <citation type="submission" date="2023-03" db="EMBL/GenBank/DDBJ databases">
        <title>Bacillus Genome Sequencing.</title>
        <authorList>
            <person name="Dunlap C."/>
        </authorList>
    </citation>
    <scope>NUCLEOTIDE SEQUENCE [LARGE SCALE GENOMIC DNA]</scope>
    <source>
        <strain evidence="1 2">NRS-1717</strain>
    </source>
</reference>
<sequence>MSNYQEGYLCRCCGKYHNELPMSYGSPVPDYCYDVPSEEQESRIEINEDLCIIDGEYFFIRGCIEIPVIDGKGPFIWDVWVSLSEGNFDKTNDYWEVEGREQELEPMFGWLSTSIPSYPETINLKTMVHTLSVGVRPYIELEPTEHPLAIDQREGITIERIKQIAEELCDEEEQ</sequence>
<evidence type="ECO:0000313" key="1">
    <source>
        <dbReference type="EMBL" id="MED4400079.1"/>
    </source>
</evidence>
<organism evidence="1 2">
    <name type="scientific">Metabacillus fastidiosus</name>
    <dbReference type="NCBI Taxonomy" id="1458"/>
    <lineage>
        <taxon>Bacteria</taxon>
        <taxon>Bacillati</taxon>
        <taxon>Bacillota</taxon>
        <taxon>Bacilli</taxon>
        <taxon>Bacillales</taxon>
        <taxon>Bacillaceae</taxon>
        <taxon>Metabacillus</taxon>
    </lineage>
</organism>
<keyword evidence="2" id="KW-1185">Reference proteome</keyword>
<dbReference type="GeneID" id="301140680"/>
<dbReference type="InterPro" id="IPR018697">
    <property type="entry name" value="DUF2199"/>
</dbReference>
<dbReference type="RefSeq" id="WP_066228019.1">
    <property type="nucleotide sequence ID" value="NZ_JARTFQ010000005.1"/>
</dbReference>
<dbReference type="Pfam" id="PF09965">
    <property type="entry name" value="DUF2199"/>
    <property type="match status" value="1"/>
</dbReference>
<dbReference type="EMBL" id="JARTFS010000001">
    <property type="protein sequence ID" value="MED4400079.1"/>
    <property type="molecule type" value="Genomic_DNA"/>
</dbReference>
<gene>
    <name evidence="1" type="ORF">P9271_01740</name>
</gene>
<dbReference type="Proteomes" id="UP001342826">
    <property type="component" value="Unassembled WGS sequence"/>
</dbReference>
<protein>
    <submittedName>
        <fullName evidence="1">DUF2199 domain-containing protein</fullName>
    </submittedName>
</protein>
<evidence type="ECO:0000313" key="2">
    <source>
        <dbReference type="Proteomes" id="UP001342826"/>
    </source>
</evidence>